<dbReference type="Gene3D" id="3.40.50.1820">
    <property type="entry name" value="alpha/beta hydrolase"/>
    <property type="match status" value="1"/>
</dbReference>
<organism evidence="4 5">
    <name type="scientific">Nonomuraea deserti</name>
    <dbReference type="NCBI Taxonomy" id="1848322"/>
    <lineage>
        <taxon>Bacteria</taxon>
        <taxon>Bacillati</taxon>
        <taxon>Actinomycetota</taxon>
        <taxon>Actinomycetes</taxon>
        <taxon>Streptosporangiales</taxon>
        <taxon>Streptosporangiaceae</taxon>
        <taxon>Nonomuraea</taxon>
    </lineage>
</organism>
<comment type="caution">
    <text evidence="4">The sequence shown here is derived from an EMBL/GenBank/DDBJ whole genome shotgun (WGS) entry which is preliminary data.</text>
</comment>
<dbReference type="RefSeq" id="WP_132594885.1">
    <property type="nucleotide sequence ID" value="NZ_SMKO01000021.1"/>
</dbReference>
<gene>
    <name evidence="4" type="ORF">E1292_11555</name>
</gene>
<feature type="domain" description="Carboxylesterase type B" evidence="3">
    <location>
        <begin position="46"/>
        <end position="538"/>
    </location>
</feature>
<dbReference type="InterPro" id="IPR029058">
    <property type="entry name" value="AB_hydrolase_fold"/>
</dbReference>
<feature type="chain" id="PRO_5020707655" evidence="2">
    <location>
        <begin position="22"/>
        <end position="542"/>
    </location>
</feature>
<evidence type="ECO:0000256" key="1">
    <source>
        <dbReference type="SAM" id="MobiDB-lite"/>
    </source>
</evidence>
<protein>
    <submittedName>
        <fullName evidence="4">Carboxylesterase family protein</fullName>
    </submittedName>
</protein>
<dbReference type="PANTHER" id="PTHR11559">
    <property type="entry name" value="CARBOXYLESTERASE"/>
    <property type="match status" value="1"/>
</dbReference>
<keyword evidence="2" id="KW-0732">Signal</keyword>
<dbReference type="AlphaFoldDB" id="A0A4R4VZN3"/>
<sequence>MKSVHRLVYPAAFLLTLGAAAPTQTTGPPTAEPKPTASASAQATGSPVVRLKSGRVRGVDKGAVRTFSGIRYAQPPVGRLRWALPKPVRPWSGVADATRPGAACPQAKMPGVPPTAEDCLYVNVTMPRHSGGKPLPVMVWIHGGGFTSGAGSQYDAQRLATQGNVMVVTVNYRLGALGYFGHEELTGSGTFGMADQIAALRWTRRNAAALGGDPGNVTVFGQSAGGMSTCGLLTTPASAGLFDKAIVSSGSCMIDWAEGGLFPSSPAHTPYTSLATTKKDGAALARTLKCDKGSARETLDCLRKLPVAAFLPHMTKFSDHLTYGTPLLPRNPAEALRKGTFQRVPVISGGTRDEMRAFIGGAAMAGQKFTAERYPELLRTAFGDRAGEVQARYPLSAYDSPAMAWAAVNTDRSWACPTLEADRLLARHTDVYAYEFGDRDAPNVNGIDVPGLPPGAAHASDLPSLFDLNGVYALPTPPQQRLGAQMVDYWTAFARSGDPNGKGSPRWARFTGQGPVLGLVPDAVRPVGYAADHQCSFWNKLG</sequence>
<dbReference type="Proteomes" id="UP000295258">
    <property type="component" value="Unassembled WGS sequence"/>
</dbReference>
<proteinExistence type="predicted"/>
<evidence type="ECO:0000256" key="2">
    <source>
        <dbReference type="SAM" id="SignalP"/>
    </source>
</evidence>
<dbReference type="SUPFAM" id="SSF53474">
    <property type="entry name" value="alpha/beta-Hydrolases"/>
    <property type="match status" value="1"/>
</dbReference>
<dbReference type="Pfam" id="PF00135">
    <property type="entry name" value="COesterase"/>
    <property type="match status" value="1"/>
</dbReference>
<name>A0A4R4VZN3_9ACTN</name>
<feature type="region of interest" description="Disordered" evidence="1">
    <location>
        <begin position="21"/>
        <end position="49"/>
    </location>
</feature>
<dbReference type="EMBL" id="SMKO01000021">
    <property type="protein sequence ID" value="TDD08434.1"/>
    <property type="molecule type" value="Genomic_DNA"/>
</dbReference>
<reference evidence="4 5" key="1">
    <citation type="submission" date="2019-03" db="EMBL/GenBank/DDBJ databases">
        <title>Draft genome sequences of novel Actinobacteria.</title>
        <authorList>
            <person name="Sahin N."/>
            <person name="Ay H."/>
            <person name="Saygin H."/>
        </authorList>
    </citation>
    <scope>NUCLEOTIDE SEQUENCE [LARGE SCALE GENOMIC DNA]</scope>
    <source>
        <strain evidence="4 5">KC310</strain>
    </source>
</reference>
<evidence type="ECO:0000313" key="4">
    <source>
        <dbReference type="EMBL" id="TDD08434.1"/>
    </source>
</evidence>
<evidence type="ECO:0000259" key="3">
    <source>
        <dbReference type="Pfam" id="PF00135"/>
    </source>
</evidence>
<dbReference type="InterPro" id="IPR002018">
    <property type="entry name" value="CarbesteraseB"/>
</dbReference>
<dbReference type="InterPro" id="IPR050309">
    <property type="entry name" value="Type-B_Carboxylest/Lipase"/>
</dbReference>
<evidence type="ECO:0000313" key="5">
    <source>
        <dbReference type="Proteomes" id="UP000295258"/>
    </source>
</evidence>
<feature type="signal peptide" evidence="2">
    <location>
        <begin position="1"/>
        <end position="21"/>
    </location>
</feature>
<accession>A0A4R4VZN3</accession>
<keyword evidence="5" id="KW-1185">Reference proteome</keyword>